<dbReference type="GO" id="GO:0016887">
    <property type="term" value="F:ATP hydrolysis activity"/>
    <property type="evidence" value="ECO:0007669"/>
    <property type="project" value="InterPro"/>
</dbReference>
<dbReference type="InterPro" id="IPR027417">
    <property type="entry name" value="P-loop_NTPase"/>
</dbReference>
<dbReference type="Gene3D" id="3.40.50.300">
    <property type="entry name" value="P-loop containing nucleotide triphosphate hydrolases"/>
    <property type="match status" value="1"/>
</dbReference>
<dbReference type="EMBL" id="SMBP01000022">
    <property type="protein sequence ID" value="TCU55638.1"/>
    <property type="molecule type" value="Genomic_DNA"/>
</dbReference>
<dbReference type="PANTHER" id="PTHR43158:SF10">
    <property type="entry name" value="ABC TRANSPORTER ATP-BINDING PROTEIN YTRB"/>
    <property type="match status" value="1"/>
</dbReference>
<keyword evidence="2" id="KW-0067">ATP-binding</keyword>
<evidence type="ECO:0000259" key="4">
    <source>
        <dbReference type="PROSITE" id="PS50893"/>
    </source>
</evidence>
<protein>
    <submittedName>
        <fullName evidence="5">ABC-type cobalamin/Fe3+-siderophores transport system ATPase subunit</fullName>
    </submittedName>
</protein>
<evidence type="ECO:0000256" key="2">
    <source>
        <dbReference type="ARBA" id="ARBA00022840"/>
    </source>
</evidence>
<proteinExistence type="predicted"/>
<evidence type="ECO:0000256" key="1">
    <source>
        <dbReference type="ARBA" id="ARBA00022741"/>
    </source>
</evidence>
<keyword evidence="6" id="KW-1185">Reference proteome</keyword>
<accession>A0A4R3T2B2</accession>
<evidence type="ECO:0000256" key="3">
    <source>
        <dbReference type="SAM" id="MobiDB-lite"/>
    </source>
</evidence>
<dbReference type="Proteomes" id="UP000295773">
    <property type="component" value="Unassembled WGS sequence"/>
</dbReference>
<feature type="domain" description="ABC transporter" evidence="4">
    <location>
        <begin position="2"/>
        <end position="220"/>
    </location>
</feature>
<name>A0A4R3T2B2_9FIRM</name>
<feature type="compositionally biased region" description="Basic and acidic residues" evidence="3">
    <location>
        <begin position="214"/>
        <end position="223"/>
    </location>
</feature>
<dbReference type="CDD" id="cd00267">
    <property type="entry name" value="ABC_ATPase"/>
    <property type="match status" value="1"/>
</dbReference>
<dbReference type="InterPro" id="IPR003439">
    <property type="entry name" value="ABC_transporter-like_ATP-bd"/>
</dbReference>
<dbReference type="PROSITE" id="PS50893">
    <property type="entry name" value="ABC_TRANSPORTER_2"/>
    <property type="match status" value="1"/>
</dbReference>
<comment type="caution">
    <text evidence="5">The sequence shown here is derived from an EMBL/GenBank/DDBJ whole genome shotgun (WGS) entry which is preliminary data.</text>
</comment>
<dbReference type="RefSeq" id="WP_132225456.1">
    <property type="nucleotide sequence ID" value="NZ_JANKBG010000021.1"/>
</dbReference>
<evidence type="ECO:0000313" key="6">
    <source>
        <dbReference type="Proteomes" id="UP000295773"/>
    </source>
</evidence>
<reference evidence="5 6" key="1">
    <citation type="submission" date="2019-03" db="EMBL/GenBank/DDBJ databases">
        <title>Genomic Encyclopedia of Type Strains, Phase IV (KMG-IV): sequencing the most valuable type-strain genomes for metagenomic binning, comparative biology and taxonomic classification.</title>
        <authorList>
            <person name="Goeker M."/>
        </authorList>
    </citation>
    <scope>NUCLEOTIDE SEQUENCE [LARGE SCALE GENOMIC DNA]</scope>
    <source>
        <strain evidence="5 6">DSM 29481</strain>
    </source>
</reference>
<feature type="region of interest" description="Disordered" evidence="3">
    <location>
        <begin position="214"/>
        <end position="243"/>
    </location>
</feature>
<dbReference type="PANTHER" id="PTHR43158">
    <property type="entry name" value="SKFA PEPTIDE EXPORT ATP-BINDING PROTEIN SKFE"/>
    <property type="match status" value="1"/>
</dbReference>
<dbReference type="SUPFAM" id="SSF52540">
    <property type="entry name" value="P-loop containing nucleoside triphosphate hydrolases"/>
    <property type="match status" value="1"/>
</dbReference>
<keyword evidence="1" id="KW-0547">Nucleotide-binding</keyword>
<sequence length="243" mass="27832">MLKIAHLMVKRHHKTIIHNLNVEIPPASCTLFCGDDTSGVKELLACLAGIQEYQSGQILWEEQPLQKMDVVYASGNGSVFIEQTILAYGKFLAQFYPAFSLTIYQQLLHTCHLDAAKRIYRLQREERAILEIIAAYATQCPLMIFDDVVSSLSLKKWQFLWQECLTLGHVPTLLLGCKEEHEAKAMADNIFYLQDGQLLVQPLAKETMTEEMAKHEDIQEKNIQEPSGRLFDEKGWDDDETDW</sequence>
<dbReference type="GO" id="GO:0005524">
    <property type="term" value="F:ATP binding"/>
    <property type="evidence" value="ECO:0007669"/>
    <property type="project" value="UniProtKB-KW"/>
</dbReference>
<evidence type="ECO:0000313" key="5">
    <source>
        <dbReference type="EMBL" id="TCU55638.1"/>
    </source>
</evidence>
<gene>
    <name evidence="5" type="ORF">EDD61_1222</name>
</gene>
<organism evidence="5 6">
    <name type="scientific">Longicatena caecimuris</name>
    <dbReference type="NCBI Taxonomy" id="1796635"/>
    <lineage>
        <taxon>Bacteria</taxon>
        <taxon>Bacillati</taxon>
        <taxon>Bacillota</taxon>
        <taxon>Erysipelotrichia</taxon>
        <taxon>Erysipelotrichales</taxon>
        <taxon>Erysipelotrichaceae</taxon>
        <taxon>Longicatena</taxon>
    </lineage>
</organism>
<dbReference type="AlphaFoldDB" id="A0A4R3T2B2"/>